<organism evidence="2 3">
    <name type="scientific">Sphingobium nicotianae</name>
    <dbReference type="NCBI Taxonomy" id="2782607"/>
    <lineage>
        <taxon>Bacteria</taxon>
        <taxon>Pseudomonadati</taxon>
        <taxon>Pseudomonadota</taxon>
        <taxon>Alphaproteobacteria</taxon>
        <taxon>Sphingomonadales</taxon>
        <taxon>Sphingomonadaceae</taxon>
        <taxon>Sphingobium</taxon>
    </lineage>
</organism>
<evidence type="ECO:0000256" key="1">
    <source>
        <dbReference type="SAM" id="SignalP"/>
    </source>
</evidence>
<sequence>MKKLSLCVSALLLATGAASSLAASTIFLGGYPNQVMMIDDTNGATLQKVTLDTGLPTSMRLSDDKKKLYVTTNTTSGIEVMDVATRKIINKFSLNTPTTRYRFDGGVVDPTGRYFYILGTRIEKEIDRYFISKLQYMVVDLQQKKVVRSVDLAPEDSTFSYRGNLALSPDGKTLYVFRDKVLVVNTADFKVVERFDLAKPDSPGMEQVSFGGTLDRLRTPGQLISLFNAQDPYVHNKIFGIARFDLTSRQFNFTPVGPAPARLAGLEVTPDGKDGYTVAVNGDIGSQRCEFWHFDLVKNIAVDKAEFPCRRRFYFGMSGDGAKLYVYGAGYDIAVYDSKTLKPVADWETQNDITMAGMVITQ</sequence>
<dbReference type="AlphaFoldDB" id="A0A9X1DCY4"/>
<evidence type="ECO:0008006" key="4">
    <source>
        <dbReference type="Google" id="ProtNLM"/>
    </source>
</evidence>
<feature type="chain" id="PRO_5040776900" description="Quinohemoprotein amine dehydrogenase subunit beta" evidence="1">
    <location>
        <begin position="23"/>
        <end position="362"/>
    </location>
</feature>
<dbReference type="PANTHER" id="PTHR47197:SF3">
    <property type="entry name" value="DIHYDRO-HEME D1 DEHYDROGENASE"/>
    <property type="match status" value="1"/>
</dbReference>
<name>A0A9X1DCY4_9SPHN</name>
<proteinExistence type="predicted"/>
<dbReference type="SUPFAM" id="SSF50969">
    <property type="entry name" value="YVTN repeat-like/Quinoprotein amine dehydrogenase"/>
    <property type="match status" value="1"/>
</dbReference>
<dbReference type="InterPro" id="IPR015943">
    <property type="entry name" value="WD40/YVTN_repeat-like_dom_sf"/>
</dbReference>
<reference evidence="2" key="1">
    <citation type="submission" date="2021-05" db="EMBL/GenBank/DDBJ databases">
        <title>Genome of Sphingobium sp. strain.</title>
        <authorList>
            <person name="Fan R."/>
        </authorList>
    </citation>
    <scope>NUCLEOTIDE SEQUENCE</scope>
    <source>
        <strain evidence="2">H33</strain>
    </source>
</reference>
<evidence type="ECO:0000313" key="3">
    <source>
        <dbReference type="Proteomes" id="UP001138757"/>
    </source>
</evidence>
<dbReference type="InterPro" id="IPR011044">
    <property type="entry name" value="Quino_amine_DH_bsu"/>
</dbReference>
<dbReference type="EMBL" id="JAHGAW010000006">
    <property type="protein sequence ID" value="MBT2187278.1"/>
    <property type="molecule type" value="Genomic_DNA"/>
</dbReference>
<keyword evidence="1" id="KW-0732">Signal</keyword>
<dbReference type="Gene3D" id="2.130.10.10">
    <property type="entry name" value="YVTN repeat-like/Quinoprotein amine dehydrogenase"/>
    <property type="match status" value="1"/>
</dbReference>
<evidence type="ECO:0000313" key="2">
    <source>
        <dbReference type="EMBL" id="MBT2187278.1"/>
    </source>
</evidence>
<feature type="signal peptide" evidence="1">
    <location>
        <begin position="1"/>
        <end position="22"/>
    </location>
</feature>
<dbReference type="Proteomes" id="UP001138757">
    <property type="component" value="Unassembled WGS sequence"/>
</dbReference>
<comment type="caution">
    <text evidence="2">The sequence shown here is derived from an EMBL/GenBank/DDBJ whole genome shotgun (WGS) entry which is preliminary data.</text>
</comment>
<accession>A0A9X1DCY4</accession>
<keyword evidence="3" id="KW-1185">Reference proteome</keyword>
<dbReference type="InterPro" id="IPR051200">
    <property type="entry name" value="Host-pathogen_enzymatic-act"/>
</dbReference>
<dbReference type="RefSeq" id="WP_214623098.1">
    <property type="nucleotide sequence ID" value="NZ_JAHGAW010000006.1"/>
</dbReference>
<gene>
    <name evidence="2" type="ORF">KK488_10010</name>
</gene>
<protein>
    <recommendedName>
        <fullName evidence="4">Quinohemoprotein amine dehydrogenase subunit beta</fullName>
    </recommendedName>
</protein>
<dbReference type="PANTHER" id="PTHR47197">
    <property type="entry name" value="PROTEIN NIRF"/>
    <property type="match status" value="1"/>
</dbReference>